<keyword evidence="5" id="KW-0653">Protein transport</keyword>
<keyword evidence="6" id="KW-1006">Bacterial flagellum protein export</keyword>
<evidence type="ECO:0000256" key="7">
    <source>
        <dbReference type="NCBIfam" id="TIGR03825"/>
    </source>
</evidence>
<keyword evidence="10" id="KW-0969">Cilium</keyword>
<proteinExistence type="inferred from homology"/>
<dbReference type="Pfam" id="PF02108">
    <property type="entry name" value="FliH"/>
    <property type="match status" value="1"/>
</dbReference>
<dbReference type="InterPro" id="IPR022524">
    <property type="entry name" value="FliH_Bacilli"/>
</dbReference>
<dbReference type="Proteomes" id="UP001211894">
    <property type="component" value="Unassembled WGS sequence"/>
</dbReference>
<evidence type="ECO:0000256" key="6">
    <source>
        <dbReference type="ARBA" id="ARBA00023225"/>
    </source>
</evidence>
<evidence type="ECO:0000256" key="5">
    <source>
        <dbReference type="ARBA" id="ARBA00022927"/>
    </source>
</evidence>
<dbReference type="EMBL" id="JAQKAB010000002">
    <property type="protein sequence ID" value="MDA7025864.1"/>
    <property type="molecule type" value="Genomic_DNA"/>
</dbReference>
<comment type="caution">
    <text evidence="10">The sequence shown here is derived from an EMBL/GenBank/DDBJ whole genome shotgun (WGS) entry which is preliminary data.</text>
</comment>
<keyword evidence="11" id="KW-1185">Reference proteome</keyword>
<evidence type="ECO:0000313" key="11">
    <source>
        <dbReference type="Proteomes" id="UP001211894"/>
    </source>
</evidence>
<dbReference type="PANTHER" id="PTHR34982:SF1">
    <property type="entry name" value="FLAGELLAR ASSEMBLY PROTEIN FLIH"/>
    <property type="match status" value="1"/>
</dbReference>
<dbReference type="NCBIfam" id="TIGR03825">
    <property type="entry name" value="FliH_bacil"/>
    <property type="match status" value="1"/>
</dbReference>
<organism evidence="10 11">
    <name type="scientific">Bacillus changyiensis</name>
    <dbReference type="NCBI Taxonomy" id="3004103"/>
    <lineage>
        <taxon>Bacteria</taxon>
        <taxon>Bacillati</taxon>
        <taxon>Bacillota</taxon>
        <taxon>Bacilli</taxon>
        <taxon>Bacillales</taxon>
        <taxon>Bacillaceae</taxon>
        <taxon>Bacillus</taxon>
    </lineage>
</organism>
<keyword evidence="4" id="KW-1005">Bacterial flagellum biogenesis</keyword>
<evidence type="ECO:0000256" key="8">
    <source>
        <dbReference type="SAM" id="Coils"/>
    </source>
</evidence>
<evidence type="ECO:0000256" key="2">
    <source>
        <dbReference type="ARBA" id="ARBA00006602"/>
    </source>
</evidence>
<feature type="coiled-coil region" evidence="8">
    <location>
        <begin position="47"/>
        <end position="78"/>
    </location>
</feature>
<dbReference type="InterPro" id="IPR018035">
    <property type="entry name" value="Flagellar_FliH/T3SS_HrpE"/>
</dbReference>
<comment type="similarity">
    <text evidence="2">Belongs to the FliH family.</text>
</comment>
<evidence type="ECO:0000313" key="10">
    <source>
        <dbReference type="EMBL" id="MDA7025864.1"/>
    </source>
</evidence>
<dbReference type="RefSeq" id="WP_271339717.1">
    <property type="nucleotide sequence ID" value="NZ_JAQKAB010000002.1"/>
</dbReference>
<feature type="domain" description="Flagellar assembly protein FliH/Type III secretion system HrpE" evidence="9">
    <location>
        <begin position="117"/>
        <end position="240"/>
    </location>
</feature>
<dbReference type="PANTHER" id="PTHR34982">
    <property type="entry name" value="YOP PROTEINS TRANSLOCATION PROTEIN L"/>
    <property type="match status" value="1"/>
</dbReference>
<dbReference type="InterPro" id="IPR051472">
    <property type="entry name" value="T3SS_Stator/FliH"/>
</dbReference>
<keyword evidence="3" id="KW-0813">Transport</keyword>
<keyword evidence="10" id="KW-0282">Flagellum</keyword>
<keyword evidence="8" id="KW-0175">Coiled coil</keyword>
<evidence type="ECO:0000256" key="3">
    <source>
        <dbReference type="ARBA" id="ARBA00022448"/>
    </source>
</evidence>
<comment type="function">
    <text evidence="1">Needed for flagellar regrowth and assembly.</text>
</comment>
<evidence type="ECO:0000259" key="9">
    <source>
        <dbReference type="Pfam" id="PF02108"/>
    </source>
</evidence>
<accession>A0ABT4X0N0</accession>
<protein>
    <recommendedName>
        <fullName evidence="7">Flagellar assembly protein FliH</fullName>
    </recommendedName>
</protein>
<evidence type="ECO:0000256" key="1">
    <source>
        <dbReference type="ARBA" id="ARBA00003041"/>
    </source>
</evidence>
<gene>
    <name evidence="10" type="primary">fliH</name>
    <name evidence="10" type="ORF">PJ311_04460</name>
</gene>
<reference evidence="10 11" key="1">
    <citation type="submission" date="2023-01" db="EMBL/GenBank/DDBJ databases">
        <title>Bacillus changyiensis sp. nov., isolated from a coastal deposit.</title>
        <authorList>
            <person name="Xiao G."/>
            <person name="Lai Q."/>
            <person name="Hu Z."/>
            <person name="Shao Z."/>
        </authorList>
    </citation>
    <scope>NUCLEOTIDE SEQUENCE [LARGE SCALE GENOMIC DNA]</scope>
    <source>
        <strain evidence="10 11">CLL-7-23</strain>
    </source>
</reference>
<keyword evidence="10" id="KW-0966">Cell projection</keyword>
<name>A0ABT4X0N0_9BACI</name>
<evidence type="ECO:0000256" key="4">
    <source>
        <dbReference type="ARBA" id="ARBA00022795"/>
    </source>
</evidence>
<sequence>MISLSNIIKQRLSSIPEEKRRTISIKEVKASKEEEELLGEPDPQLLLHQAKQEANQLLEKANLELEQTRRQIDEEKTNWDTERQALIEQAKKEGFEAGFEHGKADAHKTYQSYLENANAIVSSARQDYEEKIEQSAEEIITLAVSLAKKVWHQKPDDKAAFIELVKQVLSEIKEFDDISIYVDPEYYEMVRSQKNELQQLLQYGTHLAIYADEKAVKGTCYIETAFGRIDASIDTQLEQLKQKLLALLETAGES</sequence>